<dbReference type="Pfam" id="PF00197">
    <property type="entry name" value="Kunitz_legume"/>
    <property type="match status" value="1"/>
</dbReference>
<proteinExistence type="inferred from homology"/>
<dbReference type="Gene3D" id="2.80.10.50">
    <property type="match status" value="1"/>
</dbReference>
<comment type="caution">
    <text evidence="2">The sequence shown here is derived from an EMBL/GenBank/DDBJ whole genome shotgun (WGS) entry which is preliminary data.</text>
</comment>
<sequence length="106" mass="11944">MLIAKLRLRGNSIEDFEHSPAKRWLTIGGVVGDPGPRTFTSWFRIEKVELYSDNMVYKFSFCSSGSTLCNDVGKYVWVRLTKEAEEPFVFVKAYVANTAGCVGKQP</sequence>
<dbReference type="SUPFAM" id="SSF50386">
    <property type="entry name" value="STI-like"/>
    <property type="match status" value="1"/>
</dbReference>
<comment type="similarity">
    <text evidence="1">Belongs to the protease inhibitor I3 (leguminous Kunitz-type inhibitor) family.</text>
</comment>
<dbReference type="PANTHER" id="PTHR33107:SF28">
    <property type="entry name" value="CYSTEINE PROTEASE INHIBITOR 8-LIKE"/>
    <property type="match status" value="1"/>
</dbReference>
<organism evidence="2 3">
    <name type="scientific">Hibiscus sabdariffa</name>
    <name type="common">roselle</name>
    <dbReference type="NCBI Taxonomy" id="183260"/>
    <lineage>
        <taxon>Eukaryota</taxon>
        <taxon>Viridiplantae</taxon>
        <taxon>Streptophyta</taxon>
        <taxon>Embryophyta</taxon>
        <taxon>Tracheophyta</taxon>
        <taxon>Spermatophyta</taxon>
        <taxon>Magnoliopsida</taxon>
        <taxon>eudicotyledons</taxon>
        <taxon>Gunneridae</taxon>
        <taxon>Pentapetalae</taxon>
        <taxon>rosids</taxon>
        <taxon>malvids</taxon>
        <taxon>Malvales</taxon>
        <taxon>Malvaceae</taxon>
        <taxon>Malvoideae</taxon>
        <taxon>Hibiscus</taxon>
    </lineage>
</organism>
<dbReference type="Proteomes" id="UP001472677">
    <property type="component" value="Unassembled WGS sequence"/>
</dbReference>
<dbReference type="PANTHER" id="PTHR33107">
    <property type="entry name" value="KUNITZ TRYPSIN INHIBITOR 2"/>
    <property type="match status" value="1"/>
</dbReference>
<protein>
    <submittedName>
        <fullName evidence="2">Uncharacterized protein</fullName>
    </submittedName>
</protein>
<dbReference type="InterPro" id="IPR002160">
    <property type="entry name" value="Prot_inh_Kunz-lg"/>
</dbReference>
<keyword evidence="3" id="KW-1185">Reference proteome</keyword>
<reference evidence="2 3" key="1">
    <citation type="journal article" date="2024" name="G3 (Bethesda)">
        <title>Genome assembly of Hibiscus sabdariffa L. provides insights into metabolisms of medicinal natural products.</title>
        <authorList>
            <person name="Kim T."/>
        </authorList>
    </citation>
    <scope>NUCLEOTIDE SEQUENCE [LARGE SCALE GENOMIC DNA]</scope>
    <source>
        <strain evidence="2">TK-2024</strain>
        <tissue evidence="2">Old leaves</tissue>
    </source>
</reference>
<evidence type="ECO:0000256" key="1">
    <source>
        <dbReference type="ARBA" id="ARBA00005440"/>
    </source>
</evidence>
<gene>
    <name evidence="2" type="ORF">V6N12_005296</name>
</gene>
<evidence type="ECO:0000313" key="3">
    <source>
        <dbReference type="Proteomes" id="UP001472677"/>
    </source>
</evidence>
<accession>A0ABR2CRD3</accession>
<dbReference type="InterPro" id="IPR011065">
    <property type="entry name" value="Kunitz_inhibitor_STI-like_sf"/>
</dbReference>
<dbReference type="EMBL" id="JBBPBM010000048">
    <property type="protein sequence ID" value="KAK8521389.1"/>
    <property type="molecule type" value="Genomic_DNA"/>
</dbReference>
<name>A0ABR2CRD3_9ROSI</name>
<evidence type="ECO:0000313" key="2">
    <source>
        <dbReference type="EMBL" id="KAK8521389.1"/>
    </source>
</evidence>